<name>A0A081CVS1_9HYPH</name>
<accession>A0A081CVS1</accession>
<dbReference type="RefSeq" id="WP_045230337.1">
    <property type="nucleotide sequence ID" value="NZ_BBJU01000013.1"/>
</dbReference>
<dbReference type="InterPro" id="IPR018637">
    <property type="entry name" value="DUF2059"/>
</dbReference>
<reference evidence="3 4" key="1">
    <citation type="submission" date="2014-08" db="EMBL/GenBank/DDBJ databases">
        <title>Whole genome shotgun sequence of Rhizobium rubi NBRC 13261.</title>
        <authorList>
            <person name="Katano-Makiyama Y."/>
            <person name="Hosoyama A."/>
            <person name="Hashimoto M."/>
            <person name="Hosoyama Y."/>
            <person name="Noguchi M."/>
            <person name="Tsuchikane K."/>
            <person name="Uohara A."/>
            <person name="Ohji S."/>
            <person name="Ichikawa N."/>
            <person name="Kimura A."/>
            <person name="Yamazoe A."/>
            <person name="Fujita N."/>
        </authorList>
    </citation>
    <scope>NUCLEOTIDE SEQUENCE [LARGE SCALE GENOMIC DNA]</scope>
    <source>
        <strain evidence="3 4">NBRC 13261</strain>
    </source>
</reference>
<dbReference type="OrthoDB" id="5510290at2"/>
<dbReference type="AlphaFoldDB" id="A0A081CVS1"/>
<feature type="compositionally biased region" description="Low complexity" evidence="1">
    <location>
        <begin position="185"/>
        <end position="201"/>
    </location>
</feature>
<organism evidence="3 4">
    <name type="scientific">Agrobacterium rubi TR3 = NBRC 13261</name>
    <dbReference type="NCBI Taxonomy" id="1368415"/>
    <lineage>
        <taxon>Bacteria</taxon>
        <taxon>Pseudomonadati</taxon>
        <taxon>Pseudomonadota</taxon>
        <taxon>Alphaproteobacteria</taxon>
        <taxon>Hyphomicrobiales</taxon>
        <taxon>Rhizobiaceae</taxon>
        <taxon>Rhizobium/Agrobacterium group</taxon>
        <taxon>Agrobacterium</taxon>
    </lineage>
</organism>
<feature type="region of interest" description="Disordered" evidence="1">
    <location>
        <begin position="167"/>
        <end position="201"/>
    </location>
</feature>
<comment type="caution">
    <text evidence="3">The sequence shown here is derived from an EMBL/GenBank/DDBJ whole genome shotgun (WGS) entry which is preliminary data.</text>
</comment>
<proteinExistence type="predicted"/>
<dbReference type="eggNOG" id="COG3184">
    <property type="taxonomic scope" value="Bacteria"/>
</dbReference>
<evidence type="ECO:0000256" key="1">
    <source>
        <dbReference type="SAM" id="MobiDB-lite"/>
    </source>
</evidence>
<evidence type="ECO:0000313" key="3">
    <source>
        <dbReference type="EMBL" id="GAK70767.1"/>
    </source>
</evidence>
<evidence type="ECO:0000313" key="4">
    <source>
        <dbReference type="Proteomes" id="UP000028701"/>
    </source>
</evidence>
<evidence type="ECO:0000259" key="2">
    <source>
        <dbReference type="Pfam" id="PF09832"/>
    </source>
</evidence>
<sequence>MIKLAGLGKAAAASILISGIVFGTAVRAQEISEEHINAAKQAISALGVTDRFDNILPGLAERLKTELIQASPNVQDAISETVDAKALELAPRRADLEREAALTYARAFSLDELKAISAFYGSEAGKKLLKDGPIATRELMKAADIWAAGINRDLNASSMEELQKVAGADLQPLPANNSNTGGAPGATAAPAGAAPAAKPKP</sequence>
<dbReference type="Pfam" id="PF09832">
    <property type="entry name" value="DUF2059"/>
    <property type="match status" value="1"/>
</dbReference>
<gene>
    <name evidence="3" type="ORF">RRU01S_13_01050</name>
</gene>
<dbReference type="EMBL" id="BBJU01000013">
    <property type="protein sequence ID" value="GAK70767.1"/>
    <property type="molecule type" value="Genomic_DNA"/>
</dbReference>
<protein>
    <recommendedName>
        <fullName evidence="2">DUF2059 domain-containing protein</fullName>
    </recommendedName>
</protein>
<dbReference type="Proteomes" id="UP000028701">
    <property type="component" value="Unassembled WGS sequence"/>
</dbReference>
<feature type="domain" description="DUF2059" evidence="2">
    <location>
        <begin position="95"/>
        <end position="152"/>
    </location>
</feature>